<accession>A0A2I0KSH9</accession>
<reference evidence="1 2" key="1">
    <citation type="submission" date="2017-11" db="EMBL/GenBank/DDBJ databases">
        <title>De-novo sequencing of pomegranate (Punica granatum L.) genome.</title>
        <authorList>
            <person name="Akparov Z."/>
            <person name="Amiraslanov A."/>
            <person name="Hajiyeva S."/>
            <person name="Abbasov M."/>
            <person name="Kaur K."/>
            <person name="Hamwieh A."/>
            <person name="Solovyev V."/>
            <person name="Salamov A."/>
            <person name="Braich B."/>
            <person name="Kosarev P."/>
            <person name="Mahmoud A."/>
            <person name="Hajiyev E."/>
            <person name="Babayeva S."/>
            <person name="Izzatullayeva V."/>
            <person name="Mammadov A."/>
            <person name="Mammadov A."/>
            <person name="Sharifova S."/>
            <person name="Ojaghi J."/>
            <person name="Eynullazada K."/>
            <person name="Bayramov B."/>
            <person name="Abdulazimova A."/>
            <person name="Shahmuradov I."/>
        </authorList>
    </citation>
    <scope>NUCLEOTIDE SEQUENCE [LARGE SCALE GENOMIC DNA]</scope>
    <source>
        <strain evidence="2">cv. AG2017</strain>
        <tissue evidence="1">Leaf</tissue>
    </source>
</reference>
<protein>
    <submittedName>
        <fullName evidence="1">Uncharacterized protein</fullName>
    </submittedName>
</protein>
<evidence type="ECO:0000313" key="1">
    <source>
        <dbReference type="EMBL" id="PKI71435.1"/>
    </source>
</evidence>
<proteinExistence type="predicted"/>
<comment type="caution">
    <text evidence="1">The sequence shown here is derived from an EMBL/GenBank/DDBJ whole genome shotgun (WGS) entry which is preliminary data.</text>
</comment>
<evidence type="ECO:0000313" key="2">
    <source>
        <dbReference type="Proteomes" id="UP000233551"/>
    </source>
</evidence>
<keyword evidence="2" id="KW-1185">Reference proteome</keyword>
<sequence>MAYVEGNLDWMRETGLDITRELDRSNGYSGNQPVYPVPLDPGDSTALDLRFVNSKWRLILTCVRRASLGRWILPSLVA</sequence>
<gene>
    <name evidence="1" type="ORF">CRG98_008172</name>
</gene>
<dbReference type="EMBL" id="PGOL01000376">
    <property type="protein sequence ID" value="PKI71435.1"/>
    <property type="molecule type" value="Genomic_DNA"/>
</dbReference>
<dbReference type="Proteomes" id="UP000233551">
    <property type="component" value="Unassembled WGS sequence"/>
</dbReference>
<organism evidence="1 2">
    <name type="scientific">Punica granatum</name>
    <name type="common">Pomegranate</name>
    <dbReference type="NCBI Taxonomy" id="22663"/>
    <lineage>
        <taxon>Eukaryota</taxon>
        <taxon>Viridiplantae</taxon>
        <taxon>Streptophyta</taxon>
        <taxon>Embryophyta</taxon>
        <taxon>Tracheophyta</taxon>
        <taxon>Spermatophyta</taxon>
        <taxon>Magnoliopsida</taxon>
        <taxon>eudicotyledons</taxon>
        <taxon>Gunneridae</taxon>
        <taxon>Pentapetalae</taxon>
        <taxon>rosids</taxon>
        <taxon>malvids</taxon>
        <taxon>Myrtales</taxon>
        <taxon>Lythraceae</taxon>
        <taxon>Punica</taxon>
    </lineage>
</organism>
<dbReference type="AlphaFoldDB" id="A0A2I0KSH9"/>
<name>A0A2I0KSH9_PUNGR</name>